<keyword evidence="2" id="KW-1185">Reference proteome</keyword>
<dbReference type="Proteomes" id="UP000242715">
    <property type="component" value="Unassembled WGS sequence"/>
</dbReference>
<evidence type="ECO:0000313" key="2">
    <source>
        <dbReference type="Proteomes" id="UP000242715"/>
    </source>
</evidence>
<gene>
    <name evidence="1" type="ORF">TSUD_101880</name>
</gene>
<accession>A0A2Z6M1K1</accession>
<dbReference type="AlphaFoldDB" id="A0A2Z6M1K1"/>
<proteinExistence type="predicted"/>
<evidence type="ECO:0000313" key="1">
    <source>
        <dbReference type="EMBL" id="GAU26354.1"/>
    </source>
</evidence>
<sequence>MRQNVEVPQPFRVFEPNGIAIMNLKIYGCPKLIERCKQNTGSDWYKIAHISNVEDWSWSPTVGPCTEP</sequence>
<reference evidence="2" key="1">
    <citation type="journal article" date="2017" name="Front. Plant Sci.">
        <title>Climate Clever Clovers: New Paradigm to Reduce the Environmental Footprint of Ruminants by Breeding Low Methanogenic Forages Utilizing Haplotype Variation.</title>
        <authorList>
            <person name="Kaur P."/>
            <person name="Appels R."/>
            <person name="Bayer P.E."/>
            <person name="Keeble-Gagnere G."/>
            <person name="Wang J."/>
            <person name="Hirakawa H."/>
            <person name="Shirasawa K."/>
            <person name="Vercoe P."/>
            <person name="Stefanova K."/>
            <person name="Durmic Z."/>
            <person name="Nichols P."/>
            <person name="Revell C."/>
            <person name="Isobe S.N."/>
            <person name="Edwards D."/>
            <person name="Erskine W."/>
        </authorList>
    </citation>
    <scope>NUCLEOTIDE SEQUENCE [LARGE SCALE GENOMIC DNA]</scope>
    <source>
        <strain evidence="2">cv. Daliak</strain>
    </source>
</reference>
<protein>
    <submittedName>
        <fullName evidence="1">Uncharacterized protein</fullName>
    </submittedName>
</protein>
<name>A0A2Z6M1K1_TRISU</name>
<organism evidence="1 2">
    <name type="scientific">Trifolium subterraneum</name>
    <name type="common">Subterranean clover</name>
    <dbReference type="NCBI Taxonomy" id="3900"/>
    <lineage>
        <taxon>Eukaryota</taxon>
        <taxon>Viridiplantae</taxon>
        <taxon>Streptophyta</taxon>
        <taxon>Embryophyta</taxon>
        <taxon>Tracheophyta</taxon>
        <taxon>Spermatophyta</taxon>
        <taxon>Magnoliopsida</taxon>
        <taxon>eudicotyledons</taxon>
        <taxon>Gunneridae</taxon>
        <taxon>Pentapetalae</taxon>
        <taxon>rosids</taxon>
        <taxon>fabids</taxon>
        <taxon>Fabales</taxon>
        <taxon>Fabaceae</taxon>
        <taxon>Papilionoideae</taxon>
        <taxon>50 kb inversion clade</taxon>
        <taxon>NPAAA clade</taxon>
        <taxon>Hologalegina</taxon>
        <taxon>IRL clade</taxon>
        <taxon>Trifolieae</taxon>
        <taxon>Trifolium</taxon>
    </lineage>
</organism>
<dbReference type="OrthoDB" id="1428032at2759"/>
<dbReference type="EMBL" id="DF973333">
    <property type="protein sequence ID" value="GAU26354.1"/>
    <property type="molecule type" value="Genomic_DNA"/>
</dbReference>